<dbReference type="PANTHER" id="PTHR13833:SF71">
    <property type="entry name" value="NHL DOMAIN-CONTAINING PROTEIN"/>
    <property type="match status" value="1"/>
</dbReference>
<dbReference type="PROSITE" id="PS51257">
    <property type="entry name" value="PROKAR_LIPOPROTEIN"/>
    <property type="match status" value="1"/>
</dbReference>
<evidence type="ECO:0000256" key="1">
    <source>
        <dbReference type="ARBA" id="ARBA00022737"/>
    </source>
</evidence>
<dbReference type="InterPro" id="IPR002909">
    <property type="entry name" value="IPT_dom"/>
</dbReference>
<dbReference type="SUPFAM" id="SSF101898">
    <property type="entry name" value="NHL repeat"/>
    <property type="match status" value="1"/>
</dbReference>
<dbReference type="Pfam" id="PF01833">
    <property type="entry name" value="TIG"/>
    <property type="match status" value="1"/>
</dbReference>
<proteinExistence type="predicted"/>
<dbReference type="InterPro" id="IPR014756">
    <property type="entry name" value="Ig_E-set"/>
</dbReference>
<evidence type="ECO:0000259" key="2">
    <source>
        <dbReference type="Pfam" id="PF01833"/>
    </source>
</evidence>
<organism evidence="3 4">
    <name type="scientific">Chitinophaga horti</name>
    <dbReference type="NCBI Taxonomy" id="2920382"/>
    <lineage>
        <taxon>Bacteria</taxon>
        <taxon>Pseudomonadati</taxon>
        <taxon>Bacteroidota</taxon>
        <taxon>Chitinophagia</taxon>
        <taxon>Chitinophagales</taxon>
        <taxon>Chitinophagaceae</taxon>
        <taxon>Chitinophaga</taxon>
    </lineage>
</organism>
<name>A0ABY6J0F3_9BACT</name>
<dbReference type="InterPro" id="IPR001258">
    <property type="entry name" value="NHL_repeat"/>
</dbReference>
<dbReference type="PANTHER" id="PTHR13833">
    <property type="match status" value="1"/>
</dbReference>
<dbReference type="SUPFAM" id="SSF81296">
    <property type="entry name" value="E set domains"/>
    <property type="match status" value="1"/>
</dbReference>
<dbReference type="Gene3D" id="2.120.10.30">
    <property type="entry name" value="TolB, C-terminal domain"/>
    <property type="match status" value="1"/>
</dbReference>
<gene>
    <name evidence="3" type="ORF">MKQ68_18705</name>
</gene>
<dbReference type="InterPro" id="IPR011042">
    <property type="entry name" value="6-blade_b-propeller_TolB-like"/>
</dbReference>
<evidence type="ECO:0000313" key="3">
    <source>
        <dbReference type="EMBL" id="UYQ92122.1"/>
    </source>
</evidence>
<protein>
    <submittedName>
        <fullName evidence="3">IPT/TIG domain-containing protein</fullName>
    </submittedName>
</protein>
<dbReference type="CDD" id="cd00603">
    <property type="entry name" value="IPT_PCSR"/>
    <property type="match status" value="1"/>
</dbReference>
<dbReference type="Proteomes" id="UP001162741">
    <property type="component" value="Chromosome"/>
</dbReference>
<evidence type="ECO:0000313" key="4">
    <source>
        <dbReference type="Proteomes" id="UP001162741"/>
    </source>
</evidence>
<keyword evidence="1" id="KW-0677">Repeat</keyword>
<dbReference type="Gene3D" id="2.60.40.10">
    <property type="entry name" value="Immunoglobulins"/>
    <property type="match status" value="1"/>
</dbReference>
<dbReference type="InterPro" id="IPR013783">
    <property type="entry name" value="Ig-like_fold"/>
</dbReference>
<dbReference type="Pfam" id="PF01436">
    <property type="entry name" value="NHL"/>
    <property type="match status" value="3"/>
</dbReference>
<accession>A0ABY6J0F3</accession>
<dbReference type="Gene3D" id="2.40.10.500">
    <property type="match status" value="1"/>
</dbReference>
<dbReference type="RefSeq" id="WP_264280441.1">
    <property type="nucleotide sequence ID" value="NZ_CP107006.1"/>
</dbReference>
<sequence>MRKIFLFSILANVLLLGCSKEELGHNASQPMTITSFTPGEGDGGTSILITGTNFSSDTSEIEVTINGNRLVLTGANTEQIMAVVPKKCGSGPVTVKIGSNTVTSTATYNYIFTRTVSTLAGAAAAGYNNGKGDLALFNFSGATWYRSLGISIDDNLNIYVADPGNHCIRKIDPDGNVTLLAGKPTASGYADGRGSDAMFSLPYSTAVDEEGNVYVADPGNWDIRKISPDGTAVTLGWGTQAPWAVAYDRTTKSVYYISCDFNGTVYKLENGNSTPVISGLVYPCGMAFDNKGSLFISGHGTSVVYRYNTTTWKGEVIAGKENEAGYINGPGPTARFAYPWGLAVDNQGNIYVAGNGTTDGLASNADQSIRFIEANTWKVSTLAGGSTQGYVNGIGEVASFSAPTGVGVDKNGVVYVIDKHNNRVRKIISE</sequence>
<keyword evidence="4" id="KW-1185">Reference proteome</keyword>
<feature type="domain" description="IPT/TIG" evidence="2">
    <location>
        <begin position="32"/>
        <end position="110"/>
    </location>
</feature>
<reference evidence="3" key="1">
    <citation type="submission" date="2022-10" db="EMBL/GenBank/DDBJ databases">
        <title>Chitinophaga sp. nov., isolated from soil.</title>
        <authorList>
            <person name="Jeon C.O."/>
        </authorList>
    </citation>
    <scope>NUCLEOTIDE SEQUENCE</scope>
    <source>
        <strain evidence="3">R8</strain>
    </source>
</reference>
<dbReference type="EMBL" id="CP107006">
    <property type="protein sequence ID" value="UYQ92122.1"/>
    <property type="molecule type" value="Genomic_DNA"/>
</dbReference>